<dbReference type="PROSITE" id="PS00108">
    <property type="entry name" value="PROTEIN_KINASE_ST"/>
    <property type="match status" value="1"/>
</dbReference>
<dbReference type="SMART" id="SM00220">
    <property type="entry name" value="S_TKc"/>
    <property type="match status" value="1"/>
</dbReference>
<evidence type="ECO:0000256" key="3">
    <source>
        <dbReference type="ARBA" id="ARBA00022741"/>
    </source>
</evidence>
<dbReference type="GO" id="GO:0009966">
    <property type="term" value="P:regulation of signal transduction"/>
    <property type="evidence" value="ECO:0007669"/>
    <property type="project" value="TreeGrafter"/>
</dbReference>
<dbReference type="EMBL" id="UNSH01000007">
    <property type="protein sequence ID" value="SZF00113.1"/>
    <property type="molecule type" value="Genomic_DNA"/>
</dbReference>
<dbReference type="GO" id="GO:0007186">
    <property type="term" value="P:G protein-coupled receptor signaling pathway"/>
    <property type="evidence" value="ECO:0007669"/>
    <property type="project" value="TreeGrafter"/>
</dbReference>
<keyword evidence="1" id="KW-0723">Serine/threonine-protein kinase</keyword>
<protein>
    <submittedName>
        <fullName evidence="9">Uncharacterized protein</fullName>
    </submittedName>
</protein>
<evidence type="ECO:0000256" key="2">
    <source>
        <dbReference type="ARBA" id="ARBA00022679"/>
    </source>
</evidence>
<organism evidence="9 10">
    <name type="scientific">Blumeria hordei</name>
    <name type="common">Barley powdery mildew</name>
    <name type="synonym">Blumeria graminis f. sp. hordei</name>
    <dbReference type="NCBI Taxonomy" id="2867405"/>
    <lineage>
        <taxon>Eukaryota</taxon>
        <taxon>Fungi</taxon>
        <taxon>Dikarya</taxon>
        <taxon>Ascomycota</taxon>
        <taxon>Pezizomycotina</taxon>
        <taxon>Leotiomycetes</taxon>
        <taxon>Erysiphales</taxon>
        <taxon>Erysiphaceae</taxon>
        <taxon>Blumeria</taxon>
    </lineage>
</organism>
<dbReference type="PROSITE" id="PS51285">
    <property type="entry name" value="AGC_KINASE_CTER"/>
    <property type="match status" value="1"/>
</dbReference>
<name>A0A383UIJ9_BLUHO</name>
<dbReference type="InterPro" id="IPR008271">
    <property type="entry name" value="Ser/Thr_kinase_AS"/>
</dbReference>
<dbReference type="PROSITE" id="PS50011">
    <property type="entry name" value="PROTEIN_KINASE_DOM"/>
    <property type="match status" value="1"/>
</dbReference>
<evidence type="ECO:0000259" key="8">
    <source>
        <dbReference type="PROSITE" id="PS51285"/>
    </source>
</evidence>
<gene>
    <name evidence="9" type="ORF">BLGHR1_10839</name>
</gene>
<evidence type="ECO:0000256" key="6">
    <source>
        <dbReference type="PROSITE-ProRule" id="PRU10141"/>
    </source>
</evidence>
<evidence type="ECO:0000259" key="7">
    <source>
        <dbReference type="PROSITE" id="PS50011"/>
    </source>
</evidence>
<dbReference type="InterPro" id="IPR000961">
    <property type="entry name" value="AGC-kinase_C"/>
</dbReference>
<evidence type="ECO:0000256" key="1">
    <source>
        <dbReference type="ARBA" id="ARBA00022527"/>
    </source>
</evidence>
<keyword evidence="4" id="KW-0418">Kinase</keyword>
<accession>A0A383UIJ9</accession>
<dbReference type="SUPFAM" id="SSF56112">
    <property type="entry name" value="Protein kinase-like (PK-like)"/>
    <property type="match status" value="1"/>
</dbReference>
<keyword evidence="2" id="KW-0808">Transferase</keyword>
<evidence type="ECO:0000256" key="5">
    <source>
        <dbReference type="ARBA" id="ARBA00022840"/>
    </source>
</evidence>
<reference evidence="9 10" key="1">
    <citation type="submission" date="2017-11" db="EMBL/GenBank/DDBJ databases">
        <authorList>
            <person name="Kracher B."/>
        </authorList>
    </citation>
    <scope>NUCLEOTIDE SEQUENCE [LARGE SCALE GENOMIC DNA]</scope>
    <source>
        <strain evidence="9 10">RACE1</strain>
    </source>
</reference>
<feature type="domain" description="AGC-kinase C-terminal" evidence="8">
    <location>
        <begin position="298"/>
        <end position="389"/>
    </location>
</feature>
<dbReference type="Pfam" id="PF00069">
    <property type="entry name" value="Pkinase"/>
    <property type="match status" value="1"/>
</dbReference>
<dbReference type="PROSITE" id="PS00107">
    <property type="entry name" value="PROTEIN_KINASE_ATP"/>
    <property type="match status" value="1"/>
</dbReference>
<sequence length="562" mass="64055">MIICQVAARTPTQLTAANSTASSFDNRCYGEFPCEAMLLRRSHFRLLRVVGRGAFGKVRIVERRDTGLTFALKYIRKGDVIRTESVRNILRERRMLEQLNYQFICNLRYSFQDIEYMYLVVDLMNGGDLRFHISRKVFTEEAVRFWISELGLAIRYIHSQGIIHRDIKPDNVLLDAEGHNVASDFTPGKLLTSKSGTLAYLAPEVYKGKGYSSSVDWWSLGVLFYECIYNKRPFEKISSSDLQEQILKADPKFPVTDPPVSIVCMHAISSALEQDPNKRMGCTKDEGFSSFTDNPFFRAIDFYALERKEVEPVFVPSSGKTNFDATYDLEEMLLEEAPLEARARRQKPREQLREDATEKQIREEEMYQMIEEHFTPFDYTTIAYERFLEGSEACQRWVDSTQFQTVLSAVEKKKPLDSQVFHKYSTAPLNTSKYYSLSPDCSRPVESNPQDLSAKKHTYEHNSNCSFLPLLPLLESDHQSSQATAKKSVKDNDMHLVVGEGESWSALAHHDSTLPAEAKAEIASKVPGRRSFLGIKKGRNHSPKTYERGILSKGSRVIVSGG</sequence>
<dbReference type="GO" id="GO:0005524">
    <property type="term" value="F:ATP binding"/>
    <property type="evidence" value="ECO:0007669"/>
    <property type="project" value="UniProtKB-UniRule"/>
</dbReference>
<evidence type="ECO:0000256" key="4">
    <source>
        <dbReference type="ARBA" id="ARBA00022777"/>
    </source>
</evidence>
<dbReference type="FunFam" id="1.10.510.10:FF:000469">
    <property type="entry name" value="Serine/threonine-protein kinase 32B"/>
    <property type="match status" value="1"/>
</dbReference>
<keyword evidence="5 6" id="KW-0067">ATP-binding</keyword>
<dbReference type="CDD" id="cd05578">
    <property type="entry name" value="STKc_Yank1"/>
    <property type="match status" value="1"/>
</dbReference>
<feature type="binding site" evidence="6">
    <location>
        <position position="77"/>
    </location>
    <ligand>
        <name>ATP</name>
        <dbReference type="ChEBI" id="CHEBI:30616"/>
    </ligand>
</feature>
<dbReference type="GO" id="GO:0001664">
    <property type="term" value="F:G protein-coupled receptor binding"/>
    <property type="evidence" value="ECO:0007669"/>
    <property type="project" value="TreeGrafter"/>
</dbReference>
<dbReference type="VEuPathDB" id="FungiDB:BLGHR1_10839"/>
<dbReference type="InterPro" id="IPR011009">
    <property type="entry name" value="Kinase-like_dom_sf"/>
</dbReference>
<keyword evidence="3 6" id="KW-0547">Nucleotide-binding</keyword>
<evidence type="ECO:0000313" key="9">
    <source>
        <dbReference type="EMBL" id="SZF00113.1"/>
    </source>
</evidence>
<dbReference type="PANTHER" id="PTHR24355">
    <property type="entry name" value="G PROTEIN-COUPLED RECEPTOR KINASE/RIBOSOMAL PROTEIN S6 KINASE"/>
    <property type="match status" value="1"/>
</dbReference>
<dbReference type="Gene3D" id="1.10.510.10">
    <property type="entry name" value="Transferase(Phosphotransferase) domain 1"/>
    <property type="match status" value="1"/>
</dbReference>
<evidence type="ECO:0000313" key="10">
    <source>
        <dbReference type="Proteomes" id="UP000275772"/>
    </source>
</evidence>
<dbReference type="Gene3D" id="3.30.200.20">
    <property type="entry name" value="Phosphorylase Kinase, domain 1"/>
    <property type="match status" value="1"/>
</dbReference>
<dbReference type="InterPro" id="IPR017441">
    <property type="entry name" value="Protein_kinase_ATP_BS"/>
</dbReference>
<dbReference type="Proteomes" id="UP000275772">
    <property type="component" value="Unassembled WGS sequence"/>
</dbReference>
<dbReference type="InterPro" id="IPR000719">
    <property type="entry name" value="Prot_kinase_dom"/>
</dbReference>
<dbReference type="PANTHER" id="PTHR24355:SF30">
    <property type="entry name" value="SERINE_THREONINE-PROTEIN KINASE 32B ISOFORM X1"/>
    <property type="match status" value="1"/>
</dbReference>
<dbReference type="GO" id="GO:0004703">
    <property type="term" value="F:G protein-coupled receptor kinase activity"/>
    <property type="evidence" value="ECO:0007669"/>
    <property type="project" value="TreeGrafter"/>
</dbReference>
<feature type="domain" description="Protein kinase" evidence="7">
    <location>
        <begin position="44"/>
        <end position="297"/>
    </location>
</feature>
<dbReference type="AlphaFoldDB" id="A0A383UIJ9"/>
<proteinExistence type="predicted"/>